<organism evidence="1 2">
    <name type="scientific">[Eubacterium] siraeum</name>
    <dbReference type="NCBI Taxonomy" id="39492"/>
    <lineage>
        <taxon>Bacteria</taxon>
        <taxon>Bacillati</taxon>
        <taxon>Bacillota</taxon>
        <taxon>Clostridia</taxon>
        <taxon>Eubacteriales</taxon>
        <taxon>Oscillospiraceae</taxon>
        <taxon>Oscillospiraceae incertae sedis</taxon>
    </lineage>
</organism>
<reference evidence="1" key="1">
    <citation type="submission" date="2023-01" db="EMBL/GenBank/DDBJ databases">
        <title>Human gut microbiome strain richness.</title>
        <authorList>
            <person name="Chen-Liaw A."/>
        </authorList>
    </citation>
    <scope>NUCLEOTIDE SEQUENCE</scope>
    <source>
        <strain evidence="1">1001283st1_G1_1001283B150217_161031</strain>
    </source>
</reference>
<evidence type="ECO:0000313" key="1">
    <source>
        <dbReference type="EMBL" id="MDB8003995.1"/>
    </source>
</evidence>
<evidence type="ECO:0000313" key="2">
    <source>
        <dbReference type="Proteomes" id="UP001210809"/>
    </source>
</evidence>
<accession>A0AAW6D311</accession>
<gene>
    <name evidence="1" type="ORF">PNE09_07925</name>
</gene>
<protein>
    <submittedName>
        <fullName evidence="1">Uncharacterized protein</fullName>
    </submittedName>
</protein>
<comment type="caution">
    <text evidence="1">The sequence shown here is derived from an EMBL/GenBank/DDBJ whole genome shotgun (WGS) entry which is preliminary data.</text>
</comment>
<proteinExistence type="predicted"/>
<sequence>MKKVIELFPAAERIPDSMYDNSYHHGGYFYDCNTTNADYVPQEEKEKLRQNWEDAPQWLAYFPYVIGDKIHIVATSRCHIHHYIYSLSDYSQVSKKTIETDTLLQMYGVGFKYERISNSSSQYRWFYGAGVNGDYCNALSAFEWDDKYFVITKYPLIDGKEATGTNNFGQLRIFTKDGKSTGKTWQYVADGTLSNMTAASFWGFYVDEKTNTPLVICDSCNISYSLLALEIIKSGEDYGRYRMRFSAPTYGNSYLYSYANLIKTDGLNLPLYILPYYPYSSNSQHFFGFALGICKLCLTTINNLSEPVRKLDGQVMKITYDIVDE</sequence>
<name>A0AAW6D311_9FIRM</name>
<dbReference type="EMBL" id="JAQLXW010000009">
    <property type="protein sequence ID" value="MDB8003995.1"/>
    <property type="molecule type" value="Genomic_DNA"/>
</dbReference>
<dbReference type="AlphaFoldDB" id="A0AAW6D311"/>
<dbReference type="Proteomes" id="UP001210809">
    <property type="component" value="Unassembled WGS sequence"/>
</dbReference>